<feature type="chain" id="PRO_5012553578" description="Hydrophobic surface binding protein A-domain-containing protein" evidence="1">
    <location>
        <begin position="24"/>
        <end position="240"/>
    </location>
</feature>
<dbReference type="Proteomes" id="UP000193648">
    <property type="component" value="Unassembled WGS sequence"/>
</dbReference>
<gene>
    <name evidence="2" type="ORF">BCR41DRAFT_363685</name>
</gene>
<dbReference type="GeneID" id="33567766"/>
<dbReference type="AlphaFoldDB" id="A0A1Y2G8L6"/>
<keyword evidence="3" id="KW-1185">Reference proteome</keyword>
<feature type="signal peptide" evidence="1">
    <location>
        <begin position="1"/>
        <end position="23"/>
    </location>
</feature>
<evidence type="ECO:0000313" key="3">
    <source>
        <dbReference type="Proteomes" id="UP000193648"/>
    </source>
</evidence>
<evidence type="ECO:0000313" key="2">
    <source>
        <dbReference type="EMBL" id="ORY99743.1"/>
    </source>
</evidence>
<proteinExistence type="predicted"/>
<evidence type="ECO:0000256" key="1">
    <source>
        <dbReference type="SAM" id="SignalP"/>
    </source>
</evidence>
<accession>A0A1Y2G8L6</accession>
<dbReference type="RefSeq" id="XP_021875977.1">
    <property type="nucleotide sequence ID" value="XM_022025923.1"/>
</dbReference>
<keyword evidence="1" id="KW-0732">Signal</keyword>
<name>A0A1Y2G8L6_9FUNG</name>
<sequence length="240" mass="25362">MRTTTFFAYMMAMLAMLCSMAVASTEISLEKRAPPSTAAFDATVDLLVKEQAHIVVKAFADVCTDTDIASAVKTDLRVQISGLLDVDFGLGTKLSAALQSSIKAAIKAEVDAEIKSEFTANLKANIAAIIVKRCPNKDAACIKIQAKAIVSEAAKLTVKASAKIAVKVQAKLAAKIKAAIDLQIKKLSINLLLLKIKVTGDVNVSANVAHKFKAAVDLCTKACADIQVKQAIKVRSICSA</sequence>
<dbReference type="EMBL" id="MCFF01000065">
    <property type="protein sequence ID" value="ORY99743.1"/>
    <property type="molecule type" value="Genomic_DNA"/>
</dbReference>
<protein>
    <recommendedName>
        <fullName evidence="4">Hydrophobic surface binding protein A-domain-containing protein</fullName>
    </recommendedName>
</protein>
<evidence type="ECO:0008006" key="4">
    <source>
        <dbReference type="Google" id="ProtNLM"/>
    </source>
</evidence>
<organism evidence="2 3">
    <name type="scientific">Lobosporangium transversale</name>
    <dbReference type="NCBI Taxonomy" id="64571"/>
    <lineage>
        <taxon>Eukaryota</taxon>
        <taxon>Fungi</taxon>
        <taxon>Fungi incertae sedis</taxon>
        <taxon>Mucoromycota</taxon>
        <taxon>Mortierellomycotina</taxon>
        <taxon>Mortierellomycetes</taxon>
        <taxon>Mortierellales</taxon>
        <taxon>Mortierellaceae</taxon>
        <taxon>Lobosporangium</taxon>
    </lineage>
</organism>
<dbReference type="OrthoDB" id="2420389at2759"/>
<dbReference type="InParanoid" id="A0A1Y2G8L6"/>
<reference evidence="2 3" key="1">
    <citation type="submission" date="2016-07" db="EMBL/GenBank/DDBJ databases">
        <title>Pervasive Adenine N6-methylation of Active Genes in Fungi.</title>
        <authorList>
            <consortium name="DOE Joint Genome Institute"/>
            <person name="Mondo S.J."/>
            <person name="Dannebaum R.O."/>
            <person name="Kuo R.C."/>
            <person name="Labutti K."/>
            <person name="Haridas S."/>
            <person name="Kuo A."/>
            <person name="Salamov A."/>
            <person name="Ahrendt S.R."/>
            <person name="Lipzen A."/>
            <person name="Sullivan W."/>
            <person name="Andreopoulos W.B."/>
            <person name="Clum A."/>
            <person name="Lindquist E."/>
            <person name="Daum C."/>
            <person name="Ramamoorthy G.K."/>
            <person name="Gryganskyi A."/>
            <person name="Culley D."/>
            <person name="Magnuson J.K."/>
            <person name="James T.Y."/>
            <person name="O'Malley M.A."/>
            <person name="Stajich J.E."/>
            <person name="Spatafora J.W."/>
            <person name="Visel A."/>
            <person name="Grigoriev I.V."/>
        </authorList>
    </citation>
    <scope>NUCLEOTIDE SEQUENCE [LARGE SCALE GENOMIC DNA]</scope>
    <source>
        <strain evidence="2 3">NRRL 3116</strain>
    </source>
</reference>
<comment type="caution">
    <text evidence="2">The sequence shown here is derived from an EMBL/GenBank/DDBJ whole genome shotgun (WGS) entry which is preliminary data.</text>
</comment>